<organism evidence="1 2">
    <name type="scientific">Rhodonellum ikkaensis</name>
    <dbReference type="NCBI Taxonomy" id="336829"/>
    <lineage>
        <taxon>Bacteria</taxon>
        <taxon>Pseudomonadati</taxon>
        <taxon>Bacteroidota</taxon>
        <taxon>Cytophagia</taxon>
        <taxon>Cytophagales</taxon>
        <taxon>Cytophagaceae</taxon>
        <taxon>Rhodonellum</taxon>
    </lineage>
</organism>
<evidence type="ECO:0000313" key="2">
    <source>
        <dbReference type="Proteomes" id="UP000199663"/>
    </source>
</evidence>
<keyword evidence="2" id="KW-1185">Reference proteome</keyword>
<dbReference type="EMBL" id="FNQC01000006">
    <property type="protein sequence ID" value="SDZ13958.1"/>
    <property type="molecule type" value="Genomic_DNA"/>
</dbReference>
<accession>A0A1H3QLP6</accession>
<sequence length="109" mass="12283">MTENVEGKEKLTNQEEEAYQGIISLTETYNQNISIGKWSGMMSMNPRNLLVFSMPVFHVEEKTTPKVKSKSKLPEAIAIQAKNYSNLKNSANHEWKTVEALGYSDTAIT</sequence>
<protein>
    <submittedName>
        <fullName evidence="1">Uncharacterized protein</fullName>
    </submittedName>
</protein>
<comment type="caution">
    <text evidence="1">The sequence shown here is derived from an EMBL/GenBank/DDBJ whole genome shotgun (WGS) entry which is preliminary data.</text>
</comment>
<dbReference type="Proteomes" id="UP000199663">
    <property type="component" value="Unassembled WGS sequence"/>
</dbReference>
<reference evidence="1 2" key="1">
    <citation type="submission" date="2016-10" db="EMBL/GenBank/DDBJ databases">
        <authorList>
            <person name="Varghese N."/>
            <person name="Submissions S."/>
        </authorList>
    </citation>
    <scope>NUCLEOTIDE SEQUENCE [LARGE SCALE GENOMIC DNA]</scope>
    <source>
        <strain evidence="1 2">DSM 17997</strain>
    </source>
</reference>
<evidence type="ECO:0000313" key="1">
    <source>
        <dbReference type="EMBL" id="SDZ13958.1"/>
    </source>
</evidence>
<dbReference type="Gene3D" id="1.20.58.2150">
    <property type="match status" value="1"/>
</dbReference>
<proteinExistence type="predicted"/>
<name>A0A1H3QLP6_9BACT</name>
<gene>
    <name evidence="1" type="ORF">SAMN05444412_106166</name>
</gene>